<evidence type="ECO:0000259" key="8">
    <source>
        <dbReference type="Pfam" id="PF14416"/>
    </source>
</evidence>
<keyword evidence="3" id="KW-0812">Transmembrane</keyword>
<dbReference type="PANTHER" id="PTHR32285">
    <property type="entry name" value="PROTEIN TRICHOME BIREFRINGENCE-LIKE 9-RELATED"/>
    <property type="match status" value="1"/>
</dbReference>
<evidence type="ECO:0000256" key="5">
    <source>
        <dbReference type="ARBA" id="ARBA00022989"/>
    </source>
</evidence>
<dbReference type="Pfam" id="PF13839">
    <property type="entry name" value="PC-Esterase"/>
    <property type="match status" value="1"/>
</dbReference>
<dbReference type="AlphaFoldDB" id="L7RWM0"/>
<feature type="domain" description="Trichome birefringence-like C-terminal" evidence="7">
    <location>
        <begin position="150"/>
        <end position="267"/>
    </location>
</feature>
<sequence>NHGDTKSISPEIWDGISPTAGLDGYEVNGHSVNQSYGGENLANEKGLLKRYIPDQVEEKKSNPVHQSQNISPFGVVVDRTTDGKVYTVREKENPPIQCDIYSGKWVRDDSYPLYPAGECSYMSGAFDCKKNGRPDSGYTQWRWQPRDCNLPRLNATNMLEKLRGKRLMFIGDSINRNQWESLLCILNTVIPENRKKLGSKGVRTIFLAKDYNCTVELFWAPFLVEQGSVNVGNKSKEILQLDAIEKHGTDWKDVDILVFNSGHWWTLGNKAAT</sequence>
<dbReference type="Pfam" id="PF14416">
    <property type="entry name" value="PMR5N"/>
    <property type="match status" value="1"/>
</dbReference>
<keyword evidence="9" id="KW-0675">Receptor</keyword>
<evidence type="ECO:0000256" key="4">
    <source>
        <dbReference type="ARBA" id="ARBA00022968"/>
    </source>
</evidence>
<organism evidence="9">
    <name type="scientific">Larix sibirica</name>
    <dbReference type="NCBI Taxonomy" id="62751"/>
    <lineage>
        <taxon>Eukaryota</taxon>
        <taxon>Viridiplantae</taxon>
        <taxon>Streptophyta</taxon>
        <taxon>Embryophyta</taxon>
        <taxon>Tracheophyta</taxon>
        <taxon>Spermatophyta</taxon>
        <taxon>Pinopsida</taxon>
        <taxon>Pinidae</taxon>
        <taxon>Conifers I</taxon>
        <taxon>Pinales</taxon>
        <taxon>Pinaceae</taxon>
        <taxon>Larix</taxon>
    </lineage>
</organism>
<dbReference type="InterPro" id="IPR025846">
    <property type="entry name" value="TBL_N"/>
</dbReference>
<comment type="similarity">
    <text evidence="2">Belongs to the PC-esterase family. TBL subfamily.</text>
</comment>
<feature type="domain" description="Trichome birefringence-like N-terminal" evidence="8">
    <location>
        <begin position="97"/>
        <end position="149"/>
    </location>
</feature>
<keyword evidence="9" id="KW-0418">Kinase</keyword>
<feature type="non-terminal residue" evidence="9">
    <location>
        <position position="1"/>
    </location>
</feature>
<keyword evidence="6" id="KW-0472">Membrane</keyword>
<evidence type="ECO:0000259" key="7">
    <source>
        <dbReference type="Pfam" id="PF13839"/>
    </source>
</evidence>
<evidence type="ECO:0000313" key="9">
    <source>
        <dbReference type="EMBL" id="AGC11129.1"/>
    </source>
</evidence>
<keyword evidence="5" id="KW-1133">Transmembrane helix</keyword>
<dbReference type="GO" id="GO:0016301">
    <property type="term" value="F:kinase activity"/>
    <property type="evidence" value="ECO:0007669"/>
    <property type="project" value="UniProtKB-KW"/>
</dbReference>
<dbReference type="PANTHER" id="PTHR32285:SF213">
    <property type="entry name" value="PROTEIN TRICHOME BIREFRINGENCE-LIKE 11"/>
    <property type="match status" value="1"/>
</dbReference>
<reference evidence="9" key="1">
    <citation type="submission" date="2012-11" db="EMBL/GenBank/DDBJ databases">
        <title>Nucleotide diversity and linkage disequilibrium in Larix sibirica.</title>
        <authorList>
            <person name="Semerikov V.L."/>
        </authorList>
    </citation>
    <scope>NUCLEOTIDE SEQUENCE</scope>
    <source>
        <strain evidence="9">12-14</strain>
    </source>
</reference>
<proteinExistence type="inferred from homology"/>
<dbReference type="EMBL" id="KC214291">
    <property type="protein sequence ID" value="AGC11129.1"/>
    <property type="molecule type" value="Genomic_DNA"/>
</dbReference>
<dbReference type="GO" id="GO:0016413">
    <property type="term" value="F:O-acetyltransferase activity"/>
    <property type="evidence" value="ECO:0007669"/>
    <property type="project" value="InterPro"/>
</dbReference>
<dbReference type="GO" id="GO:0016020">
    <property type="term" value="C:membrane"/>
    <property type="evidence" value="ECO:0007669"/>
    <property type="project" value="UniProtKB-SubCell"/>
</dbReference>
<evidence type="ECO:0000256" key="2">
    <source>
        <dbReference type="ARBA" id="ARBA00007727"/>
    </source>
</evidence>
<name>L7RWM0_9CONI</name>
<dbReference type="GO" id="GO:0005794">
    <property type="term" value="C:Golgi apparatus"/>
    <property type="evidence" value="ECO:0007669"/>
    <property type="project" value="TreeGrafter"/>
</dbReference>
<comment type="subcellular location">
    <subcellularLocation>
        <location evidence="1">Membrane</location>
        <topology evidence="1">Single-pass membrane protein</topology>
    </subcellularLocation>
</comment>
<keyword evidence="4" id="KW-0735">Signal-anchor</keyword>
<evidence type="ECO:0000256" key="1">
    <source>
        <dbReference type="ARBA" id="ARBA00004167"/>
    </source>
</evidence>
<accession>L7RWM0</accession>
<dbReference type="InterPro" id="IPR029962">
    <property type="entry name" value="TBL"/>
</dbReference>
<evidence type="ECO:0000256" key="3">
    <source>
        <dbReference type="ARBA" id="ARBA00022692"/>
    </source>
</evidence>
<evidence type="ECO:0000256" key="6">
    <source>
        <dbReference type="ARBA" id="ARBA00023136"/>
    </source>
</evidence>
<protein>
    <submittedName>
        <fullName evidence="9">LRR receptor-like protein kinase</fullName>
    </submittedName>
</protein>
<dbReference type="InterPro" id="IPR026057">
    <property type="entry name" value="TBL_C"/>
</dbReference>
<keyword evidence="9" id="KW-0808">Transferase</keyword>